<dbReference type="AlphaFoldDB" id="A0A1I0SDZ7"/>
<dbReference type="GO" id="GO:0016989">
    <property type="term" value="F:sigma factor antagonist activity"/>
    <property type="evidence" value="ECO:0007669"/>
    <property type="project" value="TreeGrafter"/>
</dbReference>
<dbReference type="Pfam" id="PF04773">
    <property type="entry name" value="FecR"/>
    <property type="match status" value="1"/>
</dbReference>
<name>A0A1I0SDZ7_9BACT</name>
<evidence type="ECO:0000313" key="4">
    <source>
        <dbReference type="Proteomes" id="UP000199310"/>
    </source>
</evidence>
<dbReference type="PANTHER" id="PTHR30273:SF2">
    <property type="entry name" value="PROTEIN FECR"/>
    <property type="match status" value="1"/>
</dbReference>
<evidence type="ECO:0000259" key="1">
    <source>
        <dbReference type="Pfam" id="PF04773"/>
    </source>
</evidence>
<dbReference type="RefSeq" id="WP_089903730.1">
    <property type="nucleotide sequence ID" value="NZ_FOJG01000002.1"/>
</dbReference>
<protein>
    <submittedName>
        <fullName evidence="3">FecR protein</fullName>
    </submittedName>
</protein>
<accession>A0A1I0SDZ7</accession>
<dbReference type="Pfam" id="PF16344">
    <property type="entry name" value="FecR_C"/>
    <property type="match status" value="1"/>
</dbReference>
<dbReference type="Proteomes" id="UP000199310">
    <property type="component" value="Unassembled WGS sequence"/>
</dbReference>
<organism evidence="3 4">
    <name type="scientific">Chitinophaga arvensicola</name>
    <dbReference type="NCBI Taxonomy" id="29529"/>
    <lineage>
        <taxon>Bacteria</taxon>
        <taxon>Pseudomonadati</taxon>
        <taxon>Bacteroidota</taxon>
        <taxon>Chitinophagia</taxon>
        <taxon>Chitinophagales</taxon>
        <taxon>Chitinophagaceae</taxon>
        <taxon>Chitinophaga</taxon>
    </lineage>
</organism>
<dbReference type="Gene3D" id="3.55.50.30">
    <property type="match status" value="1"/>
</dbReference>
<evidence type="ECO:0000313" key="3">
    <source>
        <dbReference type="EMBL" id="SEW56360.1"/>
    </source>
</evidence>
<keyword evidence="4" id="KW-1185">Reference proteome</keyword>
<sequence>MDQEYLLEILKKYRQGITTDEEAQFLLQSYDAFDAQPDITPMLTSGEREQLKHRIHTGILEQITPVPAVHHRIIPWRRIAAAVLLVTGLAGTAFILFQQKKPLPATIASQTIVRPENENNLIALPDGSSVLVSAGSSLQYPPSFEGLPRREVYLQGKALFTVEQRHSQPFIVNAGGLQTTVLGTTFEVATQQTGEVKVTVTRGRVRVNDKRRSLGELSANEQMVYDSREGDAQHLQLPSLAPPAWQQEDMLFDDVTLKQAAQLLEDRFHVTIAIANEQLRQQRFSTIVLKKESLSQILHSICTFHKAGYTLDSIKRSVIIYKP</sequence>
<dbReference type="OrthoDB" id="1452822at2"/>
<dbReference type="Gene3D" id="2.60.120.1440">
    <property type="match status" value="1"/>
</dbReference>
<dbReference type="PIRSF" id="PIRSF018266">
    <property type="entry name" value="FecR"/>
    <property type="match status" value="1"/>
</dbReference>
<gene>
    <name evidence="3" type="ORF">SAMN04488122_6640</name>
</gene>
<dbReference type="PANTHER" id="PTHR30273">
    <property type="entry name" value="PERIPLASMIC SIGNAL SENSOR AND SIGMA FACTOR ACTIVATOR FECR-RELATED"/>
    <property type="match status" value="1"/>
</dbReference>
<dbReference type="STRING" id="29529.SAMN04488122_6640"/>
<reference evidence="4" key="1">
    <citation type="submission" date="2016-10" db="EMBL/GenBank/DDBJ databases">
        <authorList>
            <person name="Varghese N."/>
            <person name="Submissions S."/>
        </authorList>
    </citation>
    <scope>NUCLEOTIDE SEQUENCE [LARGE SCALE GENOMIC DNA]</scope>
    <source>
        <strain evidence="4">DSM 3695</strain>
    </source>
</reference>
<dbReference type="InterPro" id="IPR012373">
    <property type="entry name" value="Ferrdict_sens_TM"/>
</dbReference>
<feature type="domain" description="FecR protein" evidence="1">
    <location>
        <begin position="116"/>
        <end position="206"/>
    </location>
</feature>
<feature type="domain" description="Protein FecR C-terminal" evidence="2">
    <location>
        <begin position="250"/>
        <end position="314"/>
    </location>
</feature>
<proteinExistence type="predicted"/>
<evidence type="ECO:0000259" key="2">
    <source>
        <dbReference type="Pfam" id="PF16344"/>
    </source>
</evidence>
<dbReference type="EMBL" id="FOJG01000002">
    <property type="protein sequence ID" value="SEW56360.1"/>
    <property type="molecule type" value="Genomic_DNA"/>
</dbReference>
<dbReference type="InterPro" id="IPR006860">
    <property type="entry name" value="FecR"/>
</dbReference>
<dbReference type="InterPro" id="IPR032508">
    <property type="entry name" value="FecR_C"/>
</dbReference>